<dbReference type="Gene3D" id="1.20.1600.10">
    <property type="entry name" value="Outer membrane efflux proteins (OEP)"/>
    <property type="match status" value="1"/>
</dbReference>
<dbReference type="GO" id="GO:0015288">
    <property type="term" value="F:porin activity"/>
    <property type="evidence" value="ECO:0007669"/>
    <property type="project" value="TreeGrafter"/>
</dbReference>
<dbReference type="OrthoDB" id="9814637at2"/>
<sequence>MQKFFFFIIGCLSIQSVNAESLQNTVKQALSNHPEVNASVNSRYSAEQDLRAARGGYLPTLNLDAEAGQKNINDATTRAGGSNKGMNLSPNDATINLNQNVFDGFATSSEVDRQKATVDSRAFNVLNVSETTAFEVVQSYLDVLQRQEYVRLAEDDLANHERIYDQIRLRTDQGVGRSGDLMQAEARLAQARNNLLTEQTNLEDANTTFLSVTGEAPENLSLPENIDALLPKSLEDAKRIMESNSPLLKSANADIEAARQQYEASKSTFYPRVDVELARSVSNDTDTTRAHSEEWQAMVKMHYNLYQGGSDKAAMQSRAYLQKQAQDVRNNTLRQMNQEIGLAWSALKSARDQLPAAADYADRSVKVRTAYQDQFSLGERTLLDLLDSENEVFSSKRRLVELRYLEISSGYRIFARTGELLKSLKINPTAAGQPIDSASNNTLPELN</sequence>
<evidence type="ECO:0000256" key="2">
    <source>
        <dbReference type="ARBA" id="ARBA00007613"/>
    </source>
</evidence>
<dbReference type="InterPro" id="IPR003423">
    <property type="entry name" value="OMP_efflux"/>
</dbReference>
<keyword evidence="8" id="KW-0175">Coiled coil</keyword>
<gene>
    <name evidence="9" type="ORF">GBAG_3352</name>
</gene>
<reference evidence="9 10" key="1">
    <citation type="submission" date="2014-05" db="EMBL/GenBank/DDBJ databases">
        <title>ATOL: Assembling a taxonomically balanced genome-scale reconstruction of the evolutionary history of the Enterobacteriaceae.</title>
        <authorList>
            <person name="Plunkett G.III."/>
            <person name="Neeno-Eckwall E.C."/>
            <person name="Glasner J.D."/>
            <person name="Perna N.T."/>
        </authorList>
    </citation>
    <scope>NUCLEOTIDE SEQUENCE [LARGE SCALE GENOMIC DNA]</scope>
    <source>
        <strain evidence="9 10">ATCC 33320</strain>
    </source>
</reference>
<evidence type="ECO:0000256" key="7">
    <source>
        <dbReference type="ARBA" id="ARBA00023237"/>
    </source>
</evidence>
<keyword evidence="7" id="KW-0998">Cell outer membrane</keyword>
<evidence type="ECO:0000256" key="5">
    <source>
        <dbReference type="ARBA" id="ARBA00022692"/>
    </source>
</evidence>
<dbReference type="GO" id="GO:0009279">
    <property type="term" value="C:cell outer membrane"/>
    <property type="evidence" value="ECO:0007669"/>
    <property type="project" value="UniProtKB-SubCell"/>
</dbReference>
<keyword evidence="4" id="KW-1134">Transmembrane beta strand</keyword>
<dbReference type="EMBL" id="JMPI01000058">
    <property type="protein sequence ID" value="KFC78304.1"/>
    <property type="molecule type" value="Genomic_DNA"/>
</dbReference>
<accession>A0A085G3K9</accession>
<dbReference type="AlphaFoldDB" id="A0A085G3K9"/>
<dbReference type="NCBIfam" id="TIGR01844">
    <property type="entry name" value="type_I_sec_TolC"/>
    <property type="match status" value="1"/>
</dbReference>
<dbReference type="PANTHER" id="PTHR30026">
    <property type="entry name" value="OUTER MEMBRANE PROTEIN TOLC"/>
    <property type="match status" value="1"/>
</dbReference>
<dbReference type="InterPro" id="IPR010130">
    <property type="entry name" value="T1SS_OMP_TolC"/>
</dbReference>
<evidence type="ECO:0000256" key="3">
    <source>
        <dbReference type="ARBA" id="ARBA00022448"/>
    </source>
</evidence>
<dbReference type="Pfam" id="PF02321">
    <property type="entry name" value="OEP"/>
    <property type="match status" value="2"/>
</dbReference>
<evidence type="ECO:0000256" key="1">
    <source>
        <dbReference type="ARBA" id="ARBA00004442"/>
    </source>
</evidence>
<evidence type="ECO:0000313" key="10">
    <source>
        <dbReference type="Proteomes" id="UP000028653"/>
    </source>
</evidence>
<proteinExistence type="inferred from homology"/>
<dbReference type="eggNOG" id="COG1538">
    <property type="taxonomic scope" value="Bacteria"/>
</dbReference>
<organism evidence="9 10">
    <name type="scientific">Buttiauxella agrestis ATCC 33320</name>
    <dbReference type="NCBI Taxonomy" id="1006004"/>
    <lineage>
        <taxon>Bacteria</taxon>
        <taxon>Pseudomonadati</taxon>
        <taxon>Pseudomonadota</taxon>
        <taxon>Gammaproteobacteria</taxon>
        <taxon>Enterobacterales</taxon>
        <taxon>Enterobacteriaceae</taxon>
        <taxon>Buttiauxella</taxon>
    </lineage>
</organism>
<comment type="caution">
    <text evidence="9">The sequence shown here is derived from an EMBL/GenBank/DDBJ whole genome shotgun (WGS) entry which is preliminary data.</text>
</comment>
<keyword evidence="6" id="KW-0472">Membrane</keyword>
<dbReference type="Proteomes" id="UP000028653">
    <property type="component" value="Unassembled WGS sequence"/>
</dbReference>
<name>A0A085G3K9_9ENTR</name>
<protein>
    <submittedName>
        <fullName evidence="9">Agglutination protein</fullName>
    </submittedName>
</protein>
<dbReference type="InterPro" id="IPR051906">
    <property type="entry name" value="TolC-like"/>
</dbReference>
<evidence type="ECO:0000256" key="6">
    <source>
        <dbReference type="ARBA" id="ARBA00023136"/>
    </source>
</evidence>
<dbReference type="RefSeq" id="WP_034498171.1">
    <property type="nucleotide sequence ID" value="NZ_JMPI01000058.1"/>
</dbReference>
<keyword evidence="5" id="KW-0812">Transmembrane</keyword>
<evidence type="ECO:0000313" key="9">
    <source>
        <dbReference type="EMBL" id="KFC78304.1"/>
    </source>
</evidence>
<comment type="subcellular location">
    <subcellularLocation>
        <location evidence="1">Cell outer membrane</location>
    </subcellularLocation>
</comment>
<dbReference type="GO" id="GO:0015562">
    <property type="term" value="F:efflux transmembrane transporter activity"/>
    <property type="evidence" value="ECO:0007669"/>
    <property type="project" value="InterPro"/>
</dbReference>
<comment type="similarity">
    <text evidence="2">Belongs to the outer membrane factor (OMF) (TC 1.B.17) family.</text>
</comment>
<dbReference type="PANTHER" id="PTHR30026:SF22">
    <property type="entry name" value="OUTER MEMBRANE EFFLUX PROTEIN"/>
    <property type="match status" value="1"/>
</dbReference>
<evidence type="ECO:0000256" key="4">
    <source>
        <dbReference type="ARBA" id="ARBA00022452"/>
    </source>
</evidence>
<feature type="coiled-coil region" evidence="8">
    <location>
        <begin position="150"/>
        <end position="208"/>
    </location>
</feature>
<keyword evidence="3" id="KW-0813">Transport</keyword>
<dbReference type="SUPFAM" id="SSF56954">
    <property type="entry name" value="Outer membrane efflux proteins (OEP)"/>
    <property type="match status" value="1"/>
</dbReference>
<dbReference type="GO" id="GO:1990281">
    <property type="term" value="C:efflux pump complex"/>
    <property type="evidence" value="ECO:0007669"/>
    <property type="project" value="TreeGrafter"/>
</dbReference>
<evidence type="ECO:0000256" key="8">
    <source>
        <dbReference type="SAM" id="Coils"/>
    </source>
</evidence>
<keyword evidence="10" id="KW-1185">Reference proteome</keyword>
<dbReference type="STRING" id="1006004.GBAG_3352"/>